<keyword evidence="1" id="KW-0808">Transferase</keyword>
<proteinExistence type="predicted"/>
<gene>
    <name evidence="1" type="ORF">QNH39_07025</name>
</gene>
<dbReference type="KEGG" id="nnv:QNH39_07025"/>
<sequence>MDSKTIRLVDLTAANAIEFCNNEYDFEGLEEVIYDHKFLGTVEPFAMLLAGSKIRELYDKFPDVTYRDINFKHNDYAAHMGFFQSVYQDFGNKPGEANGSSTYVPITELDVKKLKIESYENSEVVQETIERKAINLARVLSRDNRKLRNILSYSIRELMRNIVEHSESESIWFAGQFWPSKDRVEIAILDEGVGIKQALSFNPNLKIRSDIDALLLSIEPGISGKAFKYKGKMRRQEDTIWQNSGYGLYVTSEICQLGGDFLICSGNNAVIVKNNIYADKETNFKGTGIRMRLKVSRINSINEDIIDKIVKKGEQKAKENSELSIISASKVSRMLTVTQGSESK</sequence>
<dbReference type="InterPro" id="IPR036890">
    <property type="entry name" value="HATPase_C_sf"/>
</dbReference>
<reference evidence="1" key="1">
    <citation type="submission" date="2023-05" db="EMBL/GenBank/DDBJ databases">
        <title>Comparative genomics of Bacillaceae isolates and their secondary metabolite potential.</title>
        <authorList>
            <person name="Song L."/>
            <person name="Nielsen L.J."/>
            <person name="Mohite O."/>
            <person name="Xu X."/>
            <person name="Weber T."/>
            <person name="Kovacs A.T."/>
        </authorList>
    </citation>
    <scope>NUCLEOTIDE SEQUENCE</scope>
    <source>
        <strain evidence="1">XLM17</strain>
    </source>
</reference>
<accession>A0AA95MQ75</accession>
<name>A0AA95MQ75_9BACI</name>
<dbReference type="AlphaFoldDB" id="A0AA95MQ75"/>
<organism evidence="1 2">
    <name type="scientific">Neobacillus novalis</name>
    <dbReference type="NCBI Taxonomy" id="220687"/>
    <lineage>
        <taxon>Bacteria</taxon>
        <taxon>Bacillati</taxon>
        <taxon>Bacillota</taxon>
        <taxon>Bacilli</taxon>
        <taxon>Bacillales</taxon>
        <taxon>Bacillaceae</taxon>
        <taxon>Neobacillus</taxon>
    </lineage>
</organism>
<protein>
    <submittedName>
        <fullName evidence="1">Sensor histidine kinase</fullName>
    </submittedName>
</protein>
<dbReference type="EMBL" id="CP126114">
    <property type="protein sequence ID" value="WHY87575.1"/>
    <property type="molecule type" value="Genomic_DNA"/>
</dbReference>
<dbReference type="Gene3D" id="3.30.565.10">
    <property type="entry name" value="Histidine kinase-like ATPase, C-terminal domain"/>
    <property type="match status" value="1"/>
</dbReference>
<dbReference type="GO" id="GO:0016301">
    <property type="term" value="F:kinase activity"/>
    <property type="evidence" value="ECO:0007669"/>
    <property type="project" value="UniProtKB-KW"/>
</dbReference>
<dbReference type="RefSeq" id="WP_066083882.1">
    <property type="nucleotide sequence ID" value="NZ_CP126114.1"/>
</dbReference>
<evidence type="ECO:0000313" key="2">
    <source>
        <dbReference type="Proteomes" id="UP001178288"/>
    </source>
</evidence>
<keyword evidence="1" id="KW-0418">Kinase</keyword>
<dbReference type="Proteomes" id="UP001178288">
    <property type="component" value="Chromosome"/>
</dbReference>
<dbReference type="SUPFAM" id="SSF55874">
    <property type="entry name" value="ATPase domain of HSP90 chaperone/DNA topoisomerase II/histidine kinase"/>
    <property type="match status" value="1"/>
</dbReference>
<evidence type="ECO:0000313" key="1">
    <source>
        <dbReference type="EMBL" id="WHY87575.1"/>
    </source>
</evidence>
<keyword evidence="2" id="KW-1185">Reference proteome</keyword>